<dbReference type="SUPFAM" id="SSF57667">
    <property type="entry name" value="beta-beta-alpha zinc fingers"/>
    <property type="match status" value="5"/>
</dbReference>
<dbReference type="GO" id="GO:0008270">
    <property type="term" value="F:zinc ion binding"/>
    <property type="evidence" value="ECO:0007669"/>
    <property type="project" value="UniProtKB-UniRule"/>
</dbReference>
<dbReference type="InterPro" id="IPR036236">
    <property type="entry name" value="Znf_C2H2_sf"/>
</dbReference>
<evidence type="ECO:0000259" key="11">
    <source>
        <dbReference type="PROSITE" id="PS51915"/>
    </source>
</evidence>
<evidence type="ECO:0000256" key="6">
    <source>
        <dbReference type="ARBA" id="ARBA00023163"/>
    </source>
</evidence>
<dbReference type="Proteomes" id="UP001153714">
    <property type="component" value="Chromosome 20"/>
</dbReference>
<feature type="binding site" evidence="9">
    <location>
        <position position="14"/>
    </location>
    <ligand>
        <name>Zn(2+)</name>
        <dbReference type="ChEBI" id="CHEBI:29105"/>
    </ligand>
</feature>
<proteinExistence type="predicted"/>
<feature type="domain" description="C2H2-type" evidence="10">
    <location>
        <begin position="367"/>
        <end position="391"/>
    </location>
</feature>
<feature type="binding site" evidence="9">
    <location>
        <position position="67"/>
    </location>
    <ligand>
        <name>Zn(2+)</name>
        <dbReference type="ChEBI" id="CHEBI:29105"/>
    </ligand>
</feature>
<keyword evidence="8" id="KW-0863">Zinc-finger</keyword>
<dbReference type="Gene3D" id="3.30.160.60">
    <property type="entry name" value="Classic Zinc Finger"/>
    <property type="match status" value="4"/>
</dbReference>
<dbReference type="PANTHER" id="PTHR24399">
    <property type="entry name" value="ZINC FINGER AND BTB DOMAIN-CONTAINING"/>
    <property type="match status" value="1"/>
</dbReference>
<feature type="domain" description="C2H2-type" evidence="10">
    <location>
        <begin position="280"/>
        <end position="307"/>
    </location>
</feature>
<evidence type="ECO:0000313" key="12">
    <source>
        <dbReference type="EMBL" id="CAG9789610.1"/>
    </source>
</evidence>
<feature type="domain" description="C2H2-type" evidence="10">
    <location>
        <begin position="393"/>
        <end position="420"/>
    </location>
</feature>
<evidence type="ECO:0000313" key="13">
    <source>
        <dbReference type="Proteomes" id="UP001153714"/>
    </source>
</evidence>
<evidence type="ECO:0000256" key="4">
    <source>
        <dbReference type="ARBA" id="ARBA00022833"/>
    </source>
</evidence>
<evidence type="ECO:0000256" key="2">
    <source>
        <dbReference type="ARBA" id="ARBA00022723"/>
    </source>
</evidence>
<feature type="binding site" evidence="9">
    <location>
        <position position="17"/>
    </location>
    <ligand>
        <name>Zn(2+)</name>
        <dbReference type="ChEBI" id="CHEBI:29105"/>
    </ligand>
</feature>
<keyword evidence="7" id="KW-0539">Nucleus</keyword>
<dbReference type="Pfam" id="PF07776">
    <property type="entry name" value="zf-AD"/>
    <property type="match status" value="1"/>
</dbReference>
<gene>
    <name evidence="12" type="ORF">DIATSA_LOCUS7329</name>
</gene>
<organism evidence="12 13">
    <name type="scientific">Diatraea saccharalis</name>
    <name type="common">sugarcane borer</name>
    <dbReference type="NCBI Taxonomy" id="40085"/>
    <lineage>
        <taxon>Eukaryota</taxon>
        <taxon>Metazoa</taxon>
        <taxon>Ecdysozoa</taxon>
        <taxon>Arthropoda</taxon>
        <taxon>Hexapoda</taxon>
        <taxon>Insecta</taxon>
        <taxon>Pterygota</taxon>
        <taxon>Neoptera</taxon>
        <taxon>Endopterygota</taxon>
        <taxon>Lepidoptera</taxon>
        <taxon>Glossata</taxon>
        <taxon>Ditrysia</taxon>
        <taxon>Pyraloidea</taxon>
        <taxon>Crambidae</taxon>
        <taxon>Crambinae</taxon>
        <taxon>Diatraea</taxon>
    </lineage>
</organism>
<dbReference type="OrthoDB" id="8117402at2759"/>
<reference evidence="12" key="2">
    <citation type="submission" date="2022-10" db="EMBL/GenBank/DDBJ databases">
        <authorList>
            <consortium name="ENA_rothamsted_submissions"/>
            <consortium name="culmorum"/>
            <person name="King R."/>
        </authorList>
    </citation>
    <scope>NUCLEOTIDE SEQUENCE</scope>
</reference>
<dbReference type="EMBL" id="OU893351">
    <property type="protein sequence ID" value="CAG9789610.1"/>
    <property type="molecule type" value="Genomic_DNA"/>
</dbReference>
<dbReference type="PROSITE" id="PS00028">
    <property type="entry name" value="ZINC_FINGER_C2H2_1"/>
    <property type="match status" value="8"/>
</dbReference>
<evidence type="ECO:0000259" key="10">
    <source>
        <dbReference type="PROSITE" id="PS50157"/>
    </source>
</evidence>
<keyword evidence="2 9" id="KW-0479">Metal-binding</keyword>
<dbReference type="PROSITE" id="PS50157">
    <property type="entry name" value="ZINC_FINGER_C2H2_2"/>
    <property type="match status" value="6"/>
</dbReference>
<dbReference type="Pfam" id="PF00096">
    <property type="entry name" value="zf-C2H2"/>
    <property type="match status" value="4"/>
</dbReference>
<protein>
    <submittedName>
        <fullName evidence="12">Uncharacterized protein</fullName>
    </submittedName>
</protein>
<name>A0A9N9R4S2_9NEOP</name>
<keyword evidence="5" id="KW-0805">Transcription regulation</keyword>
<evidence type="ECO:0000256" key="5">
    <source>
        <dbReference type="ARBA" id="ARBA00023015"/>
    </source>
</evidence>
<dbReference type="GO" id="GO:0005654">
    <property type="term" value="C:nucleoplasm"/>
    <property type="evidence" value="ECO:0007669"/>
    <property type="project" value="TreeGrafter"/>
</dbReference>
<dbReference type="InterPro" id="IPR012934">
    <property type="entry name" value="Znf_AD"/>
</dbReference>
<reference evidence="12" key="1">
    <citation type="submission" date="2021-12" db="EMBL/GenBank/DDBJ databases">
        <authorList>
            <person name="King R."/>
        </authorList>
    </citation>
    <scope>NUCLEOTIDE SEQUENCE</scope>
</reference>
<dbReference type="SMART" id="SM00868">
    <property type="entry name" value="zf-AD"/>
    <property type="match status" value="1"/>
</dbReference>
<dbReference type="GO" id="GO:0000978">
    <property type="term" value="F:RNA polymerase II cis-regulatory region sequence-specific DNA binding"/>
    <property type="evidence" value="ECO:0007669"/>
    <property type="project" value="TreeGrafter"/>
</dbReference>
<dbReference type="GO" id="GO:0001227">
    <property type="term" value="F:DNA-binding transcription repressor activity, RNA polymerase II-specific"/>
    <property type="evidence" value="ECO:0007669"/>
    <property type="project" value="TreeGrafter"/>
</dbReference>
<feature type="domain" description="C2H2-type" evidence="10">
    <location>
        <begin position="508"/>
        <end position="536"/>
    </location>
</feature>
<dbReference type="InterPro" id="IPR013087">
    <property type="entry name" value="Znf_C2H2_type"/>
</dbReference>
<keyword evidence="13" id="KW-1185">Reference proteome</keyword>
<feature type="domain" description="C2H2-type" evidence="10">
    <location>
        <begin position="537"/>
        <end position="559"/>
    </location>
</feature>
<feature type="domain" description="ZAD" evidence="11">
    <location>
        <begin position="12"/>
        <end position="91"/>
    </location>
</feature>
<feature type="domain" description="C2H2-type" evidence="10">
    <location>
        <begin position="422"/>
        <end position="450"/>
    </location>
</feature>
<dbReference type="PANTHER" id="PTHR24399:SF23">
    <property type="entry name" value="C2H2-TYPE DOMAIN-CONTAINING PROTEIN"/>
    <property type="match status" value="1"/>
</dbReference>
<keyword evidence="3" id="KW-0677">Repeat</keyword>
<dbReference type="AlphaFoldDB" id="A0A9N9R4S2"/>
<evidence type="ECO:0000256" key="7">
    <source>
        <dbReference type="ARBA" id="ARBA00023242"/>
    </source>
</evidence>
<comment type="subcellular location">
    <subcellularLocation>
        <location evidence="1">Nucleus</location>
    </subcellularLocation>
</comment>
<accession>A0A9N9R4S2</accession>
<evidence type="ECO:0000256" key="9">
    <source>
        <dbReference type="PROSITE-ProRule" id="PRU01263"/>
    </source>
</evidence>
<sequence length="564" mass="65260">MITKGQQVIDPGICRCCGATKKCRILNVEYHHQGQKEVYSDIFDECFSLVLSHLDGDVLDQLICAMCVSRLREANAFRRQVLHWEENFLNSRIIKNGEAPEFCVIPFLLSPCVCQVTTAAALIHYATELLDYEYCVLIYDLSLDDVSDDSQSIEAKLPVKNESEHRDTEPRFDDFISCSNNYETSNLNKEDTVMKSKSIKRTKTNIVSKNEHLHSKELLLMKIQITKERLNSAQNLSHSPKTSQQPIKKFVDNDKLNFQNNVTVIENSFVCPFHTSYSTYGCVYCDKTFLDPSKLREHTLKHDPVKFKTFIYRKAVYLDIDRIDCRLCDKSMDDLQSLKAHLSMVHGKMLHDVRDNLLTFKLRNDKLSCTECGQSYSFFHALKRHMAVHSGAFVCDVCGLNFFNNTSLDVHNKKHHLETDKIPCTDCGKFFKLKHNMLAHVSAVHKREAAFQCSKCDLKLYSQKERWKHLSKVHGEERQYNCGCGKVFNSLKTLRDHDRRVHLKIFNHQCSICNRGFSLPSRLNKHIMSAHRGECSFHCELCGKSYPRLHYLKRHLQSHGPHVR</sequence>
<evidence type="ECO:0000256" key="8">
    <source>
        <dbReference type="PROSITE-ProRule" id="PRU00042"/>
    </source>
</evidence>
<dbReference type="SMART" id="SM00355">
    <property type="entry name" value="ZnF_C2H2"/>
    <property type="match status" value="9"/>
</dbReference>
<feature type="binding site" evidence="9">
    <location>
        <position position="64"/>
    </location>
    <ligand>
        <name>Zn(2+)</name>
        <dbReference type="ChEBI" id="CHEBI:29105"/>
    </ligand>
</feature>
<evidence type="ECO:0000256" key="1">
    <source>
        <dbReference type="ARBA" id="ARBA00004123"/>
    </source>
</evidence>
<keyword evidence="4 9" id="KW-0862">Zinc</keyword>
<dbReference type="PROSITE" id="PS51915">
    <property type="entry name" value="ZAD"/>
    <property type="match status" value="1"/>
</dbReference>
<keyword evidence="6" id="KW-0804">Transcription</keyword>
<evidence type="ECO:0000256" key="3">
    <source>
        <dbReference type="ARBA" id="ARBA00022737"/>
    </source>
</evidence>